<dbReference type="SUPFAM" id="SSF55909">
    <property type="entry name" value="Pentein"/>
    <property type="match status" value="1"/>
</dbReference>
<dbReference type="eggNOG" id="COG2957">
    <property type="taxonomic scope" value="Bacteria"/>
</dbReference>
<accession>A7HS82</accession>
<dbReference type="InterPro" id="IPR007466">
    <property type="entry name" value="Peptidyl-Arg-deiminase_porph"/>
</dbReference>
<dbReference type="EMBL" id="CP000774">
    <property type="protein sequence ID" value="ABS62765.1"/>
    <property type="molecule type" value="Genomic_DNA"/>
</dbReference>
<comment type="catalytic activity">
    <reaction evidence="2">
        <text>agmatine + H2O = N-carbamoylputrescine + NH4(+)</text>
        <dbReference type="Rhea" id="RHEA:18037"/>
        <dbReference type="ChEBI" id="CHEBI:15377"/>
        <dbReference type="ChEBI" id="CHEBI:28938"/>
        <dbReference type="ChEBI" id="CHEBI:58145"/>
        <dbReference type="ChEBI" id="CHEBI:58318"/>
        <dbReference type="EC" id="3.5.3.12"/>
    </reaction>
</comment>
<proteinExistence type="inferred from homology"/>
<evidence type="ECO:0000313" key="4">
    <source>
        <dbReference type="Proteomes" id="UP000006377"/>
    </source>
</evidence>
<dbReference type="InterPro" id="IPR017754">
    <property type="entry name" value="Agmatine_deiminase"/>
</dbReference>
<sequence length="369" mass="40110">MVRLLETTPKADGFRMPAEFEPHAGTWMLWPERPDNWRLGAKPAQHAFVAVAEAISGGEPVTVGASPRQFANARAMLPPQIRVVEISNDDSWMRDCGATFVVDGKGGVRAIDWIFNAWGGLDGGLYFPWDQDDLVASKMAEIERVDRYRAPIILEGGSIHVDGEGTLLTTEECLLNPNRNPGLSRAEIEAVLTDYLNLEKIVWLGLGVVEDETNGHVDNLCCFVRPGVVALTWTDDKADPQYDVSHDAFERLSAATDARGRRLEIHKLHQPGPLYITEEESGGVDAVEGTQPRLPGARLAASYVNFYIANGVVAVPVFGDPHDGAAIDKIAALLPGRKVVAVPAREILLGGGNIHCITQQQPAPRSMKG</sequence>
<evidence type="ECO:0000313" key="3">
    <source>
        <dbReference type="EMBL" id="ABS62765.1"/>
    </source>
</evidence>
<dbReference type="Proteomes" id="UP000006377">
    <property type="component" value="Chromosome"/>
</dbReference>
<dbReference type="KEGG" id="pla:Plav_1144"/>
<dbReference type="STRING" id="402881.Plav_1144"/>
<evidence type="ECO:0000256" key="1">
    <source>
        <dbReference type="ARBA" id="ARBA00022801"/>
    </source>
</evidence>
<dbReference type="GO" id="GO:0009446">
    <property type="term" value="P:putrescine biosynthetic process"/>
    <property type="evidence" value="ECO:0007669"/>
    <property type="project" value="InterPro"/>
</dbReference>
<dbReference type="HOGENOM" id="CLU_037682_1_0_5"/>
<dbReference type="Pfam" id="PF04371">
    <property type="entry name" value="PAD_porph"/>
    <property type="match status" value="1"/>
</dbReference>
<organism evidence="3 4">
    <name type="scientific">Parvibaculum lavamentivorans (strain DS-1 / DSM 13023 / NCIMB 13966)</name>
    <dbReference type="NCBI Taxonomy" id="402881"/>
    <lineage>
        <taxon>Bacteria</taxon>
        <taxon>Pseudomonadati</taxon>
        <taxon>Pseudomonadota</taxon>
        <taxon>Alphaproteobacteria</taxon>
        <taxon>Hyphomicrobiales</taxon>
        <taxon>Parvibaculaceae</taxon>
        <taxon>Parvibaculum</taxon>
    </lineage>
</organism>
<dbReference type="PANTHER" id="PTHR31377:SF0">
    <property type="entry name" value="AGMATINE DEIMINASE-RELATED"/>
    <property type="match status" value="1"/>
</dbReference>
<dbReference type="RefSeq" id="WP_012110030.1">
    <property type="nucleotide sequence ID" value="NC_009719.1"/>
</dbReference>
<dbReference type="PANTHER" id="PTHR31377">
    <property type="entry name" value="AGMATINE DEIMINASE-RELATED"/>
    <property type="match status" value="1"/>
</dbReference>
<dbReference type="GO" id="GO:0004668">
    <property type="term" value="F:protein-arginine deiminase activity"/>
    <property type="evidence" value="ECO:0007669"/>
    <property type="project" value="InterPro"/>
</dbReference>
<reference evidence="3 4" key="1">
    <citation type="journal article" date="2011" name="Stand. Genomic Sci.">
        <title>Complete genome sequence of Parvibaculum lavamentivorans type strain (DS-1(T)).</title>
        <authorList>
            <person name="Schleheck D."/>
            <person name="Weiss M."/>
            <person name="Pitluck S."/>
            <person name="Bruce D."/>
            <person name="Land M.L."/>
            <person name="Han S."/>
            <person name="Saunders E."/>
            <person name="Tapia R."/>
            <person name="Detter C."/>
            <person name="Brettin T."/>
            <person name="Han J."/>
            <person name="Woyke T."/>
            <person name="Goodwin L."/>
            <person name="Pennacchio L."/>
            <person name="Nolan M."/>
            <person name="Cook A.M."/>
            <person name="Kjelleberg S."/>
            <person name="Thomas T."/>
        </authorList>
    </citation>
    <scope>NUCLEOTIDE SEQUENCE [LARGE SCALE GENOMIC DNA]</scope>
    <source>
        <strain evidence="4">DS-1 / DSM 13023 / NCIMB 13966</strain>
    </source>
</reference>
<keyword evidence="1 2" id="KW-0378">Hydrolase</keyword>
<dbReference type="Gene3D" id="3.75.10.10">
    <property type="entry name" value="L-arginine/glycine Amidinotransferase, Chain A"/>
    <property type="match status" value="1"/>
</dbReference>
<dbReference type="NCBIfam" id="TIGR03380">
    <property type="entry name" value="agmatine_aguA"/>
    <property type="match status" value="1"/>
</dbReference>
<gene>
    <name evidence="2" type="primary">aguA</name>
    <name evidence="3" type="ordered locus">Plav_1144</name>
</gene>
<dbReference type="EC" id="3.5.3.12" evidence="2"/>
<feature type="active site" description="Amidino-cysteine intermediate" evidence="2">
    <location>
        <position position="356"/>
    </location>
</feature>
<dbReference type="NCBIfam" id="NF010070">
    <property type="entry name" value="PRK13551.1"/>
    <property type="match status" value="1"/>
</dbReference>
<keyword evidence="4" id="KW-1185">Reference proteome</keyword>
<dbReference type="AlphaFoldDB" id="A7HS82"/>
<dbReference type="GO" id="GO:0047632">
    <property type="term" value="F:agmatine deiminase activity"/>
    <property type="evidence" value="ECO:0007669"/>
    <property type="project" value="UniProtKB-UniRule"/>
</dbReference>
<dbReference type="HAMAP" id="MF_01841">
    <property type="entry name" value="Agmatine_deimin"/>
    <property type="match status" value="1"/>
</dbReference>
<dbReference type="OrthoDB" id="9808013at2"/>
<protein>
    <recommendedName>
        <fullName evidence="2">Putative agmatine deiminase</fullName>
        <ecNumber evidence="2">3.5.3.12</ecNumber>
    </recommendedName>
    <alternativeName>
        <fullName evidence="2">Agmatine iminohydrolase</fullName>
    </alternativeName>
</protein>
<name>A7HS82_PARL1</name>
<comment type="similarity">
    <text evidence="2">Belongs to the agmatine deiminase family.</text>
</comment>
<evidence type="ECO:0000256" key="2">
    <source>
        <dbReference type="HAMAP-Rule" id="MF_01841"/>
    </source>
</evidence>